<sequence>MTSRPAKTGMTDEVDQSTKFNLGLPSEHKPLSEADPDEVNGTKEYPPALYPAYLPVWESPQARYPPLQPFEYTERALAADHTFPELLPLGSKLRNLTATLGAEVTGVQLSSLSDRGKDQLALLANEKKVLVFPNQDLASLPIGNVVDYCRYFGRLFLHSHSGSPKGHPEIHVVHSRAGNTLSPEFFALHTHSMAWHSDNSFDVQPAGVTFLYALEVPPEGGDTVFADTERAYERLSPAFRNLLDGLQAVHTSRDQAARAVAGGGYVRREPVDTMHPVVRTNLRTGKKALFVNPQYTRQIVGLKKEESDLLLRFLFDHVTNGQDFQCRVRWENGTVVVFDNRNTCHSGITDWMDGRRRHIAR</sequence>
<organism evidence="9 10">
    <name type="scientific">Claviceps pusilla</name>
    <dbReference type="NCBI Taxonomy" id="123648"/>
    <lineage>
        <taxon>Eukaryota</taxon>
        <taxon>Fungi</taxon>
        <taxon>Dikarya</taxon>
        <taxon>Ascomycota</taxon>
        <taxon>Pezizomycotina</taxon>
        <taxon>Sordariomycetes</taxon>
        <taxon>Hypocreomycetidae</taxon>
        <taxon>Hypocreales</taxon>
        <taxon>Clavicipitaceae</taxon>
        <taxon>Claviceps</taxon>
    </lineage>
</organism>
<accession>A0A9P7SVJ1</accession>
<dbReference type="PANTHER" id="PTHR30468:SF1">
    <property type="entry name" value="ALPHA-KETOGLUTARATE-DEPENDENT SULFONATE DIOXYGENASE"/>
    <property type="match status" value="1"/>
</dbReference>
<evidence type="ECO:0000259" key="8">
    <source>
        <dbReference type="Pfam" id="PF02668"/>
    </source>
</evidence>
<evidence type="ECO:0000256" key="3">
    <source>
        <dbReference type="ARBA" id="ARBA00022723"/>
    </source>
</evidence>
<reference evidence="9" key="1">
    <citation type="journal article" date="2020" name="bioRxiv">
        <title>Whole genome comparisons of ergot fungi reveals the divergence and evolution of species within the genus Claviceps are the result of varying mechanisms driving genome evolution and host range expansion.</title>
        <authorList>
            <person name="Wyka S.A."/>
            <person name="Mondo S.J."/>
            <person name="Liu M."/>
            <person name="Dettman J."/>
            <person name="Nalam V."/>
            <person name="Broders K.D."/>
        </authorList>
    </citation>
    <scope>NUCLEOTIDE SEQUENCE</scope>
    <source>
        <strain evidence="9">CCC 602</strain>
    </source>
</reference>
<feature type="domain" description="TauD/TfdA-like" evidence="8">
    <location>
        <begin position="94"/>
        <end position="361"/>
    </location>
</feature>
<dbReference type="PANTHER" id="PTHR30468">
    <property type="entry name" value="ALPHA-KETOGLUTARATE-DEPENDENT SULFONATE DIOXYGENASE"/>
    <property type="match status" value="1"/>
</dbReference>
<dbReference type="Gene3D" id="3.60.130.10">
    <property type="entry name" value="Clavaminate synthase-like"/>
    <property type="match status" value="1"/>
</dbReference>
<comment type="cofactor">
    <cofactor evidence="1">
        <name>Fe(2+)</name>
        <dbReference type="ChEBI" id="CHEBI:29033"/>
    </cofactor>
</comment>
<evidence type="ECO:0000313" key="10">
    <source>
        <dbReference type="Proteomes" id="UP000748025"/>
    </source>
</evidence>
<proteinExistence type="inferred from homology"/>
<dbReference type="InterPro" id="IPR051323">
    <property type="entry name" value="AtsK-like"/>
</dbReference>
<evidence type="ECO:0000256" key="6">
    <source>
        <dbReference type="ARBA" id="ARBA00023004"/>
    </source>
</evidence>
<evidence type="ECO:0000256" key="2">
    <source>
        <dbReference type="ARBA" id="ARBA00005896"/>
    </source>
</evidence>
<keyword evidence="3" id="KW-0479">Metal-binding</keyword>
<keyword evidence="4" id="KW-0223">Dioxygenase</keyword>
<comment type="similarity">
    <text evidence="2">Belongs to the TfdA dioxygenase family.</text>
</comment>
<keyword evidence="6" id="KW-0408">Iron</keyword>
<dbReference type="EMBL" id="SRPW01001678">
    <property type="protein sequence ID" value="KAG5999538.1"/>
    <property type="molecule type" value="Genomic_DNA"/>
</dbReference>
<name>A0A9P7SVJ1_9HYPO</name>
<dbReference type="InterPro" id="IPR003819">
    <property type="entry name" value="TauD/TfdA-like"/>
</dbReference>
<keyword evidence="10" id="KW-1185">Reference proteome</keyword>
<dbReference type="OrthoDB" id="10257314at2759"/>
<dbReference type="SUPFAM" id="SSF51197">
    <property type="entry name" value="Clavaminate synthase-like"/>
    <property type="match status" value="1"/>
</dbReference>
<feature type="region of interest" description="Disordered" evidence="7">
    <location>
        <begin position="1"/>
        <end position="41"/>
    </location>
</feature>
<dbReference type="Pfam" id="PF02668">
    <property type="entry name" value="TauD"/>
    <property type="match status" value="1"/>
</dbReference>
<evidence type="ECO:0000256" key="5">
    <source>
        <dbReference type="ARBA" id="ARBA00023002"/>
    </source>
</evidence>
<evidence type="ECO:0000313" key="9">
    <source>
        <dbReference type="EMBL" id="KAG5999538.1"/>
    </source>
</evidence>
<gene>
    <name evidence="9" type="ORF">E4U43_002006</name>
</gene>
<dbReference type="GO" id="GO:0016706">
    <property type="term" value="F:2-oxoglutarate-dependent dioxygenase activity"/>
    <property type="evidence" value="ECO:0007669"/>
    <property type="project" value="TreeGrafter"/>
</dbReference>
<dbReference type="FunFam" id="3.60.130.10:FF:000003">
    <property type="entry name" value="Alpha-ketoglutarate-dependent taurine dioxygenase"/>
    <property type="match status" value="1"/>
</dbReference>
<keyword evidence="5" id="KW-0560">Oxidoreductase</keyword>
<evidence type="ECO:0000256" key="1">
    <source>
        <dbReference type="ARBA" id="ARBA00001954"/>
    </source>
</evidence>
<comment type="caution">
    <text evidence="9">The sequence shown here is derived from an EMBL/GenBank/DDBJ whole genome shotgun (WGS) entry which is preliminary data.</text>
</comment>
<dbReference type="AlphaFoldDB" id="A0A9P7SVJ1"/>
<protein>
    <recommendedName>
        <fullName evidence="8">TauD/TfdA-like domain-containing protein</fullName>
    </recommendedName>
</protein>
<dbReference type="GO" id="GO:0005737">
    <property type="term" value="C:cytoplasm"/>
    <property type="evidence" value="ECO:0007669"/>
    <property type="project" value="TreeGrafter"/>
</dbReference>
<evidence type="ECO:0000256" key="4">
    <source>
        <dbReference type="ARBA" id="ARBA00022964"/>
    </source>
</evidence>
<dbReference type="GO" id="GO:0046872">
    <property type="term" value="F:metal ion binding"/>
    <property type="evidence" value="ECO:0007669"/>
    <property type="project" value="UniProtKB-KW"/>
</dbReference>
<dbReference type="InterPro" id="IPR042098">
    <property type="entry name" value="TauD-like_sf"/>
</dbReference>
<dbReference type="Proteomes" id="UP000748025">
    <property type="component" value="Unassembled WGS sequence"/>
</dbReference>
<evidence type="ECO:0000256" key="7">
    <source>
        <dbReference type="SAM" id="MobiDB-lite"/>
    </source>
</evidence>